<keyword evidence="2" id="KW-1185">Reference proteome</keyword>
<evidence type="ECO:0000313" key="2">
    <source>
        <dbReference type="Proteomes" id="UP001201163"/>
    </source>
</evidence>
<name>A0AAD4L6D1_9AGAM</name>
<reference evidence="1" key="1">
    <citation type="submission" date="2022-01" db="EMBL/GenBank/DDBJ databases">
        <title>Comparative genomics reveals a dynamic genome evolution in the ectomycorrhizal milk-cap (Lactarius) mushrooms.</title>
        <authorList>
            <consortium name="DOE Joint Genome Institute"/>
            <person name="Lebreton A."/>
            <person name="Tang N."/>
            <person name="Kuo A."/>
            <person name="LaButti K."/>
            <person name="Drula E."/>
            <person name="Barry K."/>
            <person name="Clum A."/>
            <person name="Lipzen A."/>
            <person name="Mousain D."/>
            <person name="Ng V."/>
            <person name="Wang R."/>
            <person name="Wang X."/>
            <person name="Dai Y."/>
            <person name="Henrissat B."/>
            <person name="Grigoriev I.V."/>
            <person name="Guerin-Laguette A."/>
            <person name="Yu F."/>
            <person name="Martin F.M."/>
        </authorList>
    </citation>
    <scope>NUCLEOTIDE SEQUENCE</scope>
    <source>
        <strain evidence="1">QP</strain>
    </source>
</reference>
<accession>A0AAD4L6D1</accession>
<dbReference type="Proteomes" id="UP001201163">
    <property type="component" value="Unassembled WGS sequence"/>
</dbReference>
<sequence length="174" mass="19999">LKEIWNDMEKTTLPSWCSPAPPRIGDKGQGKISADGWRVFCTVHLIVTLGRLWGSQPADSREKQLFANFCDLIAATKIVARRSVTTARAEEFRDLMLKYLSGLDKLFPMIRLVPYHHLAIHMTELLSHFGPTTAWRCWVFERYNHMLQNIETNGRFGTSSPLPRDDEPSQIMVR</sequence>
<protein>
    <recommendedName>
        <fullName evidence="3">DUF4218 domain-containing protein</fullName>
    </recommendedName>
</protein>
<gene>
    <name evidence="1" type="ORF">EDB92DRAFT_1807319</name>
</gene>
<feature type="non-terminal residue" evidence="1">
    <location>
        <position position="1"/>
    </location>
</feature>
<dbReference type="AlphaFoldDB" id="A0AAD4L6D1"/>
<proteinExistence type="predicted"/>
<comment type="caution">
    <text evidence="1">The sequence shown here is derived from an EMBL/GenBank/DDBJ whole genome shotgun (WGS) entry which is preliminary data.</text>
</comment>
<organism evidence="1 2">
    <name type="scientific">Lactarius akahatsu</name>
    <dbReference type="NCBI Taxonomy" id="416441"/>
    <lineage>
        <taxon>Eukaryota</taxon>
        <taxon>Fungi</taxon>
        <taxon>Dikarya</taxon>
        <taxon>Basidiomycota</taxon>
        <taxon>Agaricomycotina</taxon>
        <taxon>Agaricomycetes</taxon>
        <taxon>Russulales</taxon>
        <taxon>Russulaceae</taxon>
        <taxon>Lactarius</taxon>
    </lineage>
</organism>
<evidence type="ECO:0008006" key="3">
    <source>
        <dbReference type="Google" id="ProtNLM"/>
    </source>
</evidence>
<dbReference type="EMBL" id="JAKELL010000218">
    <property type="protein sequence ID" value="KAH8978555.1"/>
    <property type="molecule type" value="Genomic_DNA"/>
</dbReference>
<evidence type="ECO:0000313" key="1">
    <source>
        <dbReference type="EMBL" id="KAH8978555.1"/>
    </source>
</evidence>